<dbReference type="Pfam" id="PF21088">
    <property type="entry name" value="MS_channel_1st"/>
    <property type="match status" value="1"/>
</dbReference>
<dbReference type="InterPro" id="IPR011014">
    <property type="entry name" value="MscS_channel_TM-2"/>
</dbReference>
<dbReference type="SUPFAM" id="SSF82861">
    <property type="entry name" value="Mechanosensitive channel protein MscS (YggB), transmembrane region"/>
    <property type="match status" value="1"/>
</dbReference>
<dbReference type="InterPro" id="IPR011066">
    <property type="entry name" value="MscS_channel_C_sf"/>
</dbReference>
<dbReference type="InterPro" id="IPR010920">
    <property type="entry name" value="LSM_dom_sf"/>
</dbReference>
<dbReference type="GO" id="GO:0005886">
    <property type="term" value="C:plasma membrane"/>
    <property type="evidence" value="ECO:0007669"/>
    <property type="project" value="UniProtKB-SubCell"/>
</dbReference>
<keyword evidence="3" id="KW-1003">Cell membrane</keyword>
<dbReference type="InterPro" id="IPR049142">
    <property type="entry name" value="MS_channel_1st"/>
</dbReference>
<evidence type="ECO:0000313" key="12">
    <source>
        <dbReference type="Proteomes" id="UP000585681"/>
    </source>
</evidence>
<dbReference type="EMBL" id="JACIEQ010000001">
    <property type="protein sequence ID" value="MBB4021358.1"/>
    <property type="molecule type" value="Genomic_DNA"/>
</dbReference>
<reference evidence="11" key="1">
    <citation type="submission" date="2020-08" db="EMBL/GenBank/DDBJ databases">
        <title>Genomic Encyclopedia of Type Strains, Phase IV (KMG-IV): sequencing the most valuable type-strain genomes for metagenomic binning, comparative biology and taxonomic classification.</title>
        <authorList>
            <person name="Goeker M."/>
        </authorList>
    </citation>
    <scope>NUCLEOTIDE SEQUENCE [LARGE SCALE GENOMIC DNA]</scope>
    <source>
        <strain evidence="11">DSM 105040</strain>
    </source>
</reference>
<evidence type="ECO:0000259" key="8">
    <source>
        <dbReference type="Pfam" id="PF00924"/>
    </source>
</evidence>
<keyword evidence="12" id="KW-1185">Reference proteome</keyword>
<dbReference type="Gene3D" id="3.30.70.100">
    <property type="match status" value="1"/>
</dbReference>
<keyword evidence="4 7" id="KW-0812">Transmembrane</keyword>
<accession>A0A840CCV3</accession>
<dbReference type="SUPFAM" id="SSF82689">
    <property type="entry name" value="Mechanosensitive channel protein MscS (YggB), C-terminal domain"/>
    <property type="match status" value="1"/>
</dbReference>
<evidence type="ECO:0000256" key="6">
    <source>
        <dbReference type="ARBA" id="ARBA00023136"/>
    </source>
</evidence>
<comment type="caution">
    <text evidence="7">Lacks conserved residue(s) required for the propagation of feature annotation.</text>
</comment>
<dbReference type="InterPro" id="IPR045275">
    <property type="entry name" value="MscS_archaea/bacteria_type"/>
</dbReference>
<dbReference type="Pfam" id="PF21082">
    <property type="entry name" value="MS_channel_3rd"/>
    <property type="match status" value="1"/>
</dbReference>
<feature type="transmembrane region" description="Helical" evidence="7">
    <location>
        <begin position="16"/>
        <end position="39"/>
    </location>
</feature>
<evidence type="ECO:0000256" key="7">
    <source>
        <dbReference type="RuleBase" id="RU369025"/>
    </source>
</evidence>
<keyword evidence="7" id="KW-0406">Ion transport</keyword>
<evidence type="ECO:0000259" key="9">
    <source>
        <dbReference type="Pfam" id="PF21082"/>
    </source>
</evidence>
<dbReference type="AlphaFoldDB" id="A0A840CCV3"/>
<evidence type="ECO:0000313" key="11">
    <source>
        <dbReference type="EMBL" id="MBB4021358.1"/>
    </source>
</evidence>
<evidence type="ECO:0000256" key="1">
    <source>
        <dbReference type="ARBA" id="ARBA00004651"/>
    </source>
</evidence>
<keyword evidence="7" id="KW-0407">Ion channel</keyword>
<proteinExistence type="inferred from homology"/>
<comment type="subcellular location">
    <subcellularLocation>
        <location evidence="7">Cell inner membrane</location>
        <topology evidence="7">Multi-pass membrane protein</topology>
    </subcellularLocation>
    <subcellularLocation>
        <location evidence="1">Cell membrane</location>
        <topology evidence="1">Multi-pass membrane protein</topology>
    </subcellularLocation>
</comment>
<dbReference type="SUPFAM" id="SSF50182">
    <property type="entry name" value="Sm-like ribonucleoproteins"/>
    <property type="match status" value="1"/>
</dbReference>
<feature type="domain" description="Mechanosensitive ion channel transmembrane helices 2/3" evidence="10">
    <location>
        <begin position="68"/>
        <end position="108"/>
    </location>
</feature>
<dbReference type="RefSeq" id="WP_255353363.1">
    <property type="nucleotide sequence ID" value="NZ_JACIEQ010000001.1"/>
</dbReference>
<evidence type="ECO:0000256" key="4">
    <source>
        <dbReference type="ARBA" id="ARBA00022692"/>
    </source>
</evidence>
<dbReference type="Gene3D" id="1.10.287.1260">
    <property type="match status" value="1"/>
</dbReference>
<dbReference type="Pfam" id="PF00924">
    <property type="entry name" value="MS_channel_2nd"/>
    <property type="match status" value="1"/>
</dbReference>
<feature type="transmembrane region" description="Helical" evidence="7">
    <location>
        <begin position="60"/>
        <end position="82"/>
    </location>
</feature>
<dbReference type="PANTHER" id="PTHR30221:SF1">
    <property type="entry name" value="SMALL-CONDUCTANCE MECHANOSENSITIVE CHANNEL"/>
    <property type="match status" value="1"/>
</dbReference>
<comment type="subunit">
    <text evidence="7">Homoheptamer.</text>
</comment>
<name>A0A840CCV3_9RHOB</name>
<dbReference type="InterPro" id="IPR049278">
    <property type="entry name" value="MS_channel_C"/>
</dbReference>
<dbReference type="InterPro" id="IPR023408">
    <property type="entry name" value="MscS_beta-dom_sf"/>
</dbReference>
<dbReference type="Gene3D" id="2.30.30.60">
    <property type="match status" value="1"/>
</dbReference>
<dbReference type="InterPro" id="IPR006685">
    <property type="entry name" value="MscS_channel_2nd"/>
</dbReference>
<feature type="domain" description="Mechanosensitive ion channel MscS C-terminal" evidence="9">
    <location>
        <begin position="184"/>
        <end position="264"/>
    </location>
</feature>
<gene>
    <name evidence="11" type="ORF">GGR17_001149</name>
</gene>
<keyword evidence="7" id="KW-0813">Transport</keyword>
<evidence type="ECO:0000256" key="3">
    <source>
        <dbReference type="ARBA" id="ARBA00022475"/>
    </source>
</evidence>
<sequence length="276" mass="30106">MNLDLQDLTELLEENIAWVIGAGLNLVYAFVIVILALWLSGTAKRRITELPLRNPRFDPTLMSFLGSLARYAIIVFAIVFILGRFGIQTTSLVALIGAAGLAIGLALQGTLSNLAAGVMLIGFRPFKVGDYIEAAGEAGTVSAVSLFFTELTTPDNVQIIVPNGDVWSSSITNYSFHAQRRCDLVFGVSYGSDLKQAEQVIRQCIASDIRAKTDPEPFVKVSNLGDSSVDFTVRVWCDMADYWNLKFDLTRAVKESFDAAGVEIPFPTQTIVRAEA</sequence>
<organism evidence="11 12">
    <name type="scientific">Actibacterium naphthalenivorans</name>
    <dbReference type="NCBI Taxonomy" id="1614693"/>
    <lineage>
        <taxon>Bacteria</taxon>
        <taxon>Pseudomonadati</taxon>
        <taxon>Pseudomonadota</taxon>
        <taxon>Alphaproteobacteria</taxon>
        <taxon>Rhodobacterales</taxon>
        <taxon>Roseobacteraceae</taxon>
        <taxon>Actibacterium</taxon>
    </lineage>
</organism>
<keyword evidence="7" id="KW-0997">Cell inner membrane</keyword>
<dbReference type="GO" id="GO:0008381">
    <property type="term" value="F:mechanosensitive monoatomic ion channel activity"/>
    <property type="evidence" value="ECO:0007669"/>
    <property type="project" value="InterPro"/>
</dbReference>
<protein>
    <recommendedName>
        <fullName evidence="7">Small-conductance mechanosensitive channel</fullName>
    </recommendedName>
</protein>
<dbReference type="Proteomes" id="UP000585681">
    <property type="component" value="Unassembled WGS sequence"/>
</dbReference>
<feature type="domain" description="Mechanosensitive ion channel MscS" evidence="8">
    <location>
        <begin position="110"/>
        <end position="175"/>
    </location>
</feature>
<comment type="similarity">
    <text evidence="2 7">Belongs to the MscS (TC 1.A.23) family.</text>
</comment>
<evidence type="ECO:0000256" key="2">
    <source>
        <dbReference type="ARBA" id="ARBA00008017"/>
    </source>
</evidence>
<comment type="caution">
    <text evidence="11">The sequence shown here is derived from an EMBL/GenBank/DDBJ whole genome shotgun (WGS) entry which is preliminary data.</text>
</comment>
<dbReference type="PANTHER" id="PTHR30221">
    <property type="entry name" value="SMALL-CONDUCTANCE MECHANOSENSITIVE CHANNEL"/>
    <property type="match status" value="1"/>
</dbReference>
<evidence type="ECO:0000259" key="10">
    <source>
        <dbReference type="Pfam" id="PF21088"/>
    </source>
</evidence>
<evidence type="ECO:0000256" key="5">
    <source>
        <dbReference type="ARBA" id="ARBA00022989"/>
    </source>
</evidence>
<keyword evidence="6 7" id="KW-0472">Membrane</keyword>
<feature type="transmembrane region" description="Helical" evidence="7">
    <location>
        <begin position="94"/>
        <end position="121"/>
    </location>
</feature>
<keyword evidence="5 7" id="KW-1133">Transmembrane helix</keyword>
<comment type="function">
    <text evidence="7">Mechanosensitive channel that participates in the regulation of osmotic pressure changes within the cell, opening in response to stretch forces in the membrane lipid bilayer, without the need for other proteins. Contributes to normal resistance to hypoosmotic shock. Forms an ion channel of 1.0 nanosiemens conductance with a slight preference for anions.</text>
</comment>